<dbReference type="CDD" id="cd03224">
    <property type="entry name" value="ABC_TM1139_LivF_branched"/>
    <property type="match status" value="1"/>
</dbReference>
<gene>
    <name evidence="8" type="ORF">BALG_02959</name>
</gene>
<evidence type="ECO:0000313" key="8">
    <source>
        <dbReference type="EMBL" id="EEZ29605.1"/>
    </source>
</evidence>
<evidence type="ECO:0000256" key="1">
    <source>
        <dbReference type="ARBA" id="ARBA00004533"/>
    </source>
</evidence>
<dbReference type="SUPFAM" id="SSF52540">
    <property type="entry name" value="P-loop containing nucleoside triphosphate hydrolases"/>
    <property type="match status" value="1"/>
</dbReference>
<dbReference type="PANTHER" id="PTHR43820">
    <property type="entry name" value="HIGH-AFFINITY BRANCHED-CHAIN AMINO ACID TRANSPORT ATP-BINDING PROTEIN LIVF"/>
    <property type="match status" value="1"/>
</dbReference>
<keyword evidence="5" id="KW-0067">ATP-binding</keyword>
<dbReference type="SMART" id="SM00382">
    <property type="entry name" value="AAA"/>
    <property type="match status" value="1"/>
</dbReference>
<sequence length="234" mass="25207">MTTFSVKALQVDRASIPVIRGVDVEVRSGEISVLLGSNGAGKTTFLESLSGIIPARAGTIRLDETELARLRPGARTKAGLSHVEQGRTVFPDMTTDENIRVALHPDADPGEAYGLFLELLQRRDVKAGMLSGGEQQMVVIARSIVNRPKVMLIDEMSSGLAPVIVNRLMRAVRQLADNGMAIVLVEQFAALALSIGNRAYVLRRGQIVYDGNSEALAHDPARLHQLYLGDAAAI</sequence>
<dbReference type="InterPro" id="IPR003593">
    <property type="entry name" value="AAA+_ATPase"/>
</dbReference>
<reference evidence="8" key="1">
    <citation type="submission" date="2009-01" db="EMBL/GenBank/DDBJ databases">
        <title>The Genome Sequence of Brucella pinnipedialis M292/94/1.</title>
        <authorList>
            <consortium name="The Broad Institute Genome Sequencing Platform"/>
            <person name="Ward D."/>
            <person name="Young S.K."/>
            <person name="Kodira C.D."/>
            <person name="Zeng Q."/>
            <person name="Koehrsen M."/>
            <person name="Alvarado L."/>
            <person name="Berlin A."/>
            <person name="Borenstein D."/>
            <person name="Chen Z."/>
            <person name="Engels R."/>
            <person name="Freedman E."/>
            <person name="Gellesch M."/>
            <person name="Goldberg J."/>
            <person name="Griggs A."/>
            <person name="Gujja S."/>
            <person name="Heiman D."/>
            <person name="Hepburn T."/>
            <person name="Howarth C."/>
            <person name="Jen D."/>
            <person name="Larson L."/>
            <person name="Lewis B."/>
            <person name="Mehta T."/>
            <person name="Park D."/>
            <person name="Pearson M."/>
            <person name="Roberts A."/>
            <person name="Saif S."/>
            <person name="Shea T."/>
            <person name="Shenoy N."/>
            <person name="Sisk P."/>
            <person name="Stolte C."/>
            <person name="Sykes S."/>
            <person name="Walk T."/>
            <person name="White J."/>
            <person name="Yandava C."/>
            <person name="Whatmore A.M."/>
            <person name="Perrett L.L."/>
            <person name="O'Callaghan D."/>
            <person name="Nusbaum C."/>
            <person name="Galagan J."/>
            <person name="Birren B."/>
        </authorList>
    </citation>
    <scope>NUCLEOTIDE SEQUENCE [LARGE SCALE GENOMIC DNA]</scope>
    <source>
        <strain evidence="8">M292/94/1</strain>
    </source>
</reference>
<dbReference type="InterPro" id="IPR017871">
    <property type="entry name" value="ABC_transporter-like_CS"/>
</dbReference>
<evidence type="ECO:0000256" key="6">
    <source>
        <dbReference type="ARBA" id="ARBA00022970"/>
    </source>
</evidence>
<dbReference type="RefSeq" id="WP_006162348.1">
    <property type="nucleotide sequence ID" value="NZ_EQ999534.1"/>
</dbReference>
<accession>A0A0E1WXR4</accession>
<protein>
    <submittedName>
        <fullName evidence="8">Peripheral membrane protein</fullName>
    </submittedName>
</protein>
<dbReference type="Pfam" id="PF00005">
    <property type="entry name" value="ABC_tran"/>
    <property type="match status" value="1"/>
</dbReference>
<dbReference type="Proteomes" id="UP000004659">
    <property type="component" value="Unassembled WGS sequence"/>
</dbReference>
<dbReference type="InterPro" id="IPR052156">
    <property type="entry name" value="BCAA_Transport_ATP-bd_LivF"/>
</dbReference>
<dbReference type="GO" id="GO:0005886">
    <property type="term" value="C:plasma membrane"/>
    <property type="evidence" value="ECO:0007669"/>
    <property type="project" value="UniProtKB-SubCell"/>
</dbReference>
<evidence type="ECO:0000259" key="7">
    <source>
        <dbReference type="PROSITE" id="PS50893"/>
    </source>
</evidence>
<dbReference type="InterPro" id="IPR027417">
    <property type="entry name" value="P-loop_NTPase"/>
</dbReference>
<dbReference type="PANTHER" id="PTHR43820:SF4">
    <property type="entry name" value="HIGH-AFFINITY BRANCHED-CHAIN AMINO ACID TRANSPORT ATP-BINDING PROTEIN LIVF"/>
    <property type="match status" value="1"/>
</dbReference>
<keyword evidence="6" id="KW-0029">Amino-acid transport</keyword>
<dbReference type="PROSITE" id="PS00211">
    <property type="entry name" value="ABC_TRANSPORTER_1"/>
    <property type="match status" value="1"/>
</dbReference>
<dbReference type="GO" id="GO:0015807">
    <property type="term" value="P:L-amino acid transport"/>
    <property type="evidence" value="ECO:0007669"/>
    <property type="project" value="TreeGrafter"/>
</dbReference>
<dbReference type="InterPro" id="IPR003439">
    <property type="entry name" value="ABC_transporter-like_ATP-bd"/>
</dbReference>
<dbReference type="GO" id="GO:0016887">
    <property type="term" value="F:ATP hydrolysis activity"/>
    <property type="evidence" value="ECO:0007669"/>
    <property type="project" value="InterPro"/>
</dbReference>
<evidence type="ECO:0000256" key="4">
    <source>
        <dbReference type="ARBA" id="ARBA00022741"/>
    </source>
</evidence>
<comment type="similarity">
    <text evidence="2">Belongs to the ABC transporter superfamily.</text>
</comment>
<organism evidence="8">
    <name type="scientific">Brucella pinnipedialis M292/94/1</name>
    <dbReference type="NCBI Taxonomy" id="520462"/>
    <lineage>
        <taxon>Bacteria</taxon>
        <taxon>Pseudomonadati</taxon>
        <taxon>Pseudomonadota</taxon>
        <taxon>Alphaproteobacteria</taxon>
        <taxon>Hyphomicrobiales</taxon>
        <taxon>Brucellaceae</taxon>
        <taxon>Brucella/Ochrobactrum group</taxon>
        <taxon>Brucella</taxon>
    </lineage>
</organism>
<feature type="domain" description="ABC transporter" evidence="7">
    <location>
        <begin position="4"/>
        <end position="229"/>
    </location>
</feature>
<comment type="subcellular location">
    <subcellularLocation>
        <location evidence="1">Cell inner membrane</location>
    </subcellularLocation>
</comment>
<dbReference type="EMBL" id="EQ999534">
    <property type="protein sequence ID" value="EEZ29605.1"/>
    <property type="molecule type" value="Genomic_DNA"/>
</dbReference>
<evidence type="ECO:0000256" key="5">
    <source>
        <dbReference type="ARBA" id="ARBA00022840"/>
    </source>
</evidence>
<evidence type="ECO:0000256" key="3">
    <source>
        <dbReference type="ARBA" id="ARBA00022448"/>
    </source>
</evidence>
<keyword evidence="4" id="KW-0547">Nucleotide-binding</keyword>
<dbReference type="HOGENOM" id="CLU_000604_1_2_5"/>
<keyword evidence="3" id="KW-0813">Transport</keyword>
<proteinExistence type="inferred from homology"/>
<dbReference type="GO" id="GO:0005524">
    <property type="term" value="F:ATP binding"/>
    <property type="evidence" value="ECO:0007669"/>
    <property type="project" value="UniProtKB-KW"/>
</dbReference>
<dbReference type="Gene3D" id="3.40.50.300">
    <property type="entry name" value="P-loop containing nucleotide triphosphate hydrolases"/>
    <property type="match status" value="1"/>
</dbReference>
<dbReference type="GO" id="GO:0015658">
    <property type="term" value="F:branched-chain amino acid transmembrane transporter activity"/>
    <property type="evidence" value="ECO:0007669"/>
    <property type="project" value="TreeGrafter"/>
</dbReference>
<dbReference type="AlphaFoldDB" id="A0A0E1WXR4"/>
<evidence type="ECO:0000256" key="2">
    <source>
        <dbReference type="ARBA" id="ARBA00005417"/>
    </source>
</evidence>
<name>A0A0E1WXR4_9HYPH</name>
<dbReference type="PROSITE" id="PS50893">
    <property type="entry name" value="ABC_TRANSPORTER_2"/>
    <property type="match status" value="1"/>
</dbReference>